<reference evidence="9 10" key="1">
    <citation type="submission" date="2020-11" db="EMBL/GenBank/DDBJ databases">
        <title>Fusibacter basophilias sp. nov.</title>
        <authorList>
            <person name="Qiu D."/>
        </authorList>
    </citation>
    <scope>NUCLEOTIDE SEQUENCE [LARGE SCALE GENOMIC DNA]</scope>
    <source>
        <strain evidence="9 10">Q10-2</strain>
    </source>
</reference>
<protein>
    <submittedName>
        <fullName evidence="9">4Fe-4S binding protein</fullName>
    </submittedName>
</protein>
<dbReference type="PANTHER" id="PTHR30176:SF3">
    <property type="entry name" value="FERREDOXIN-TYPE PROTEIN NAPH"/>
    <property type="match status" value="1"/>
</dbReference>
<dbReference type="SUPFAM" id="SSF54862">
    <property type="entry name" value="4Fe-4S ferredoxins"/>
    <property type="match status" value="1"/>
</dbReference>
<accession>A0ABR9ZXZ2</accession>
<keyword evidence="10" id="KW-1185">Reference proteome</keyword>
<name>A0ABR9ZXZ2_9FIRM</name>
<evidence type="ECO:0000256" key="2">
    <source>
        <dbReference type="ARBA" id="ARBA00022485"/>
    </source>
</evidence>
<dbReference type="Proteomes" id="UP000614200">
    <property type="component" value="Unassembled WGS sequence"/>
</dbReference>
<dbReference type="InterPro" id="IPR051684">
    <property type="entry name" value="Electron_Trans/Redox"/>
</dbReference>
<proteinExistence type="predicted"/>
<dbReference type="EMBL" id="JADKNH010000015">
    <property type="protein sequence ID" value="MBF4695334.1"/>
    <property type="molecule type" value="Genomic_DNA"/>
</dbReference>
<dbReference type="PROSITE" id="PS51379">
    <property type="entry name" value="4FE4S_FER_2"/>
    <property type="match status" value="1"/>
</dbReference>
<dbReference type="PROSITE" id="PS00198">
    <property type="entry name" value="4FE4S_FER_1"/>
    <property type="match status" value="1"/>
</dbReference>
<dbReference type="Pfam" id="PF12801">
    <property type="entry name" value="Fer4_5"/>
    <property type="match status" value="2"/>
</dbReference>
<dbReference type="RefSeq" id="WP_194703574.1">
    <property type="nucleotide sequence ID" value="NZ_JADKNH010000015.1"/>
</dbReference>
<evidence type="ECO:0000259" key="8">
    <source>
        <dbReference type="PROSITE" id="PS51379"/>
    </source>
</evidence>
<evidence type="ECO:0000256" key="7">
    <source>
        <dbReference type="SAM" id="Phobius"/>
    </source>
</evidence>
<dbReference type="Gene3D" id="3.30.70.20">
    <property type="match status" value="1"/>
</dbReference>
<keyword evidence="2" id="KW-0004">4Fe-4S</keyword>
<keyword evidence="7" id="KW-1133">Transmembrane helix</keyword>
<evidence type="ECO:0000256" key="4">
    <source>
        <dbReference type="ARBA" id="ARBA00022982"/>
    </source>
</evidence>
<keyword evidence="5" id="KW-0408">Iron</keyword>
<keyword evidence="3" id="KW-0479">Metal-binding</keyword>
<keyword evidence="4" id="KW-0249">Electron transport</keyword>
<evidence type="ECO:0000313" key="9">
    <source>
        <dbReference type="EMBL" id="MBF4695334.1"/>
    </source>
</evidence>
<organism evidence="9 10">
    <name type="scientific">Fusibacter ferrireducens</name>
    <dbReference type="NCBI Taxonomy" id="2785058"/>
    <lineage>
        <taxon>Bacteria</taxon>
        <taxon>Bacillati</taxon>
        <taxon>Bacillota</taxon>
        <taxon>Clostridia</taxon>
        <taxon>Eubacteriales</taxon>
        <taxon>Eubacteriales Family XII. Incertae Sedis</taxon>
        <taxon>Fusibacter</taxon>
    </lineage>
</organism>
<dbReference type="InterPro" id="IPR017896">
    <property type="entry name" value="4Fe4S_Fe-S-bd"/>
</dbReference>
<sequence length="276" mass="31145">MKKSKRKIRVAVQVFFFILIAFISVNHNLAESGGGIELLSNASLHAICPFGGVVTIYQLLTLGTFVQKLHSSSVILMGIVFLLALLLGPVFCGWICPFGTFQEWIGKIGKKIFKKRYNNMIPKKLDSKLRYFRIVFLAWVVFMTARSGTLVFSNIDPYYALFNFWTSEVAITGMVALFIIMGASLFVERPWCKYACPYGAVLGFFNKFNLFKIKRIESTCISCDLCTHNCPMNIDVANTSEIKDLQCIRCFECTSENNCPVPETVVIETQILSTKK</sequence>
<dbReference type="InterPro" id="IPR017900">
    <property type="entry name" value="4Fe4S_Fe_S_CS"/>
</dbReference>
<feature type="transmembrane region" description="Helical" evidence="7">
    <location>
        <begin position="74"/>
        <end position="101"/>
    </location>
</feature>
<gene>
    <name evidence="9" type="ORF">ISU02_19750</name>
</gene>
<evidence type="ECO:0000313" key="10">
    <source>
        <dbReference type="Proteomes" id="UP000614200"/>
    </source>
</evidence>
<evidence type="ECO:0000256" key="5">
    <source>
        <dbReference type="ARBA" id="ARBA00023004"/>
    </source>
</evidence>
<evidence type="ECO:0000256" key="3">
    <source>
        <dbReference type="ARBA" id="ARBA00022723"/>
    </source>
</evidence>
<feature type="transmembrane region" description="Helical" evidence="7">
    <location>
        <begin position="131"/>
        <end position="152"/>
    </location>
</feature>
<keyword evidence="7" id="KW-0812">Transmembrane</keyword>
<keyword evidence="7" id="KW-0472">Membrane</keyword>
<feature type="transmembrane region" description="Helical" evidence="7">
    <location>
        <begin position="164"/>
        <end position="187"/>
    </location>
</feature>
<comment type="caution">
    <text evidence="9">The sequence shown here is derived from an EMBL/GenBank/DDBJ whole genome shotgun (WGS) entry which is preliminary data.</text>
</comment>
<keyword evidence="1" id="KW-0813">Transport</keyword>
<dbReference type="PANTHER" id="PTHR30176">
    <property type="entry name" value="FERREDOXIN-TYPE PROTEIN NAPH"/>
    <property type="match status" value="1"/>
</dbReference>
<evidence type="ECO:0000256" key="1">
    <source>
        <dbReference type="ARBA" id="ARBA00022448"/>
    </source>
</evidence>
<keyword evidence="6" id="KW-0411">Iron-sulfur</keyword>
<feature type="domain" description="4Fe-4S ferredoxin-type" evidence="8">
    <location>
        <begin position="211"/>
        <end position="240"/>
    </location>
</feature>
<evidence type="ECO:0000256" key="6">
    <source>
        <dbReference type="ARBA" id="ARBA00023014"/>
    </source>
</evidence>